<dbReference type="AlphaFoldDB" id="A0A642USJ5"/>
<feature type="transmembrane region" description="Helical" evidence="9">
    <location>
        <begin position="480"/>
        <end position="500"/>
    </location>
</feature>
<feature type="compositionally biased region" description="Basic and acidic residues" evidence="8">
    <location>
        <begin position="15"/>
        <end position="27"/>
    </location>
</feature>
<comment type="similarity">
    <text evidence="2 7">Belongs to the major facilitator superfamily. Sugar transporter (TC 2.A.1.1) family.</text>
</comment>
<dbReference type="InterPro" id="IPR020846">
    <property type="entry name" value="MFS_dom"/>
</dbReference>
<evidence type="ECO:0000259" key="10">
    <source>
        <dbReference type="PROSITE" id="PS50850"/>
    </source>
</evidence>
<feature type="transmembrane region" description="Helical" evidence="9">
    <location>
        <begin position="228"/>
        <end position="250"/>
    </location>
</feature>
<dbReference type="InterPro" id="IPR050814">
    <property type="entry name" value="Myo-inositol_Transporter"/>
</dbReference>
<dbReference type="VEuPathDB" id="FungiDB:DIURU_003404"/>
<name>A0A642USJ5_DIURU</name>
<dbReference type="PANTHER" id="PTHR48020:SF25">
    <property type="entry name" value="SUGAR TRANSPORTER, PUTATIVE (AFU_ORTHOLOGUE AFUA_7G05830)-RELATED"/>
    <property type="match status" value="1"/>
</dbReference>
<dbReference type="PRINTS" id="PR00171">
    <property type="entry name" value="SUGRTRNSPORT"/>
</dbReference>
<dbReference type="FunFam" id="1.20.1250.20:FF:000474">
    <property type="entry name" value="Sugar transporter, putative"/>
    <property type="match status" value="1"/>
</dbReference>
<dbReference type="SUPFAM" id="SSF103473">
    <property type="entry name" value="MFS general substrate transporter"/>
    <property type="match status" value="1"/>
</dbReference>
<evidence type="ECO:0000313" key="11">
    <source>
        <dbReference type="EMBL" id="KAA8901034.1"/>
    </source>
</evidence>
<keyword evidence="4 9" id="KW-0812">Transmembrane</keyword>
<evidence type="ECO:0000313" key="12">
    <source>
        <dbReference type="Proteomes" id="UP000449547"/>
    </source>
</evidence>
<feature type="transmembrane region" description="Helical" evidence="9">
    <location>
        <begin position="262"/>
        <end position="286"/>
    </location>
</feature>
<evidence type="ECO:0000256" key="1">
    <source>
        <dbReference type="ARBA" id="ARBA00004141"/>
    </source>
</evidence>
<evidence type="ECO:0000256" key="6">
    <source>
        <dbReference type="ARBA" id="ARBA00023136"/>
    </source>
</evidence>
<evidence type="ECO:0000256" key="5">
    <source>
        <dbReference type="ARBA" id="ARBA00022989"/>
    </source>
</evidence>
<dbReference type="InterPro" id="IPR036259">
    <property type="entry name" value="MFS_trans_sf"/>
</dbReference>
<keyword evidence="3 7" id="KW-0813">Transport</keyword>
<keyword evidence="6 9" id="KW-0472">Membrane</keyword>
<dbReference type="OrthoDB" id="5290825at2759"/>
<feature type="transmembrane region" description="Helical" evidence="9">
    <location>
        <begin position="521"/>
        <end position="541"/>
    </location>
</feature>
<dbReference type="PROSITE" id="PS00216">
    <property type="entry name" value="SUGAR_TRANSPORT_1"/>
    <property type="match status" value="1"/>
</dbReference>
<feature type="transmembrane region" description="Helical" evidence="9">
    <location>
        <begin position="553"/>
        <end position="573"/>
    </location>
</feature>
<comment type="caution">
    <text evidence="11">The sequence shown here is derived from an EMBL/GenBank/DDBJ whole genome shotgun (WGS) entry which is preliminary data.</text>
</comment>
<sequence length="646" mass="72901">MPMSSESAGVPGVTPKEKFGVTERISSEESLNSISKEISGIEDGGLPNRQAPGGGERGNLLATYSEAETMDMGRKYAQEHGLDPELFAKGAAVARAPKLFNDMDFLTDEEREGLHLEQSKRYHIPRKMVEVIALGSVAAAVQGMDQSVINGATLFYPQAFGLPRLFGKDADLVEGLVNGAPYVCCAIACWTSDYWNRHLGRRWTIFWTCAISFATCFWQGFVNNWWHLFIARFFMGVGVGVKSATVPVYAAECAPAHIRGSLVMLWQFFTAFGIMLGYVACLAFYYVPDRGIAYGLNWRLMLGSASLPAIFVCVQVPFVPESPRWLMGKGRHQEAFESYCKMRKEKISAARDLFYQYVLLSEEHQYESSTIKRIKEMFTIRRNRNASIGSWLVMFMQQFCGINVIAYYSSSIFIEAGFSVDNALIASWGFGMMNFVFAIPAILTIDKFGRRNLLLTTFPLMCIFLIIAGCGFLINKETNPNGQLAMVIIGVYFHCIVYSSGEGPVPFTYSAECFPLYIRDLGMSWATSTCWFFNFILAFTWPRLVTAFTPTGAFMWYAGWNFAGFWLVLFCLYETKSLTLEELDDVFSVPMPIHAKYQFATFINDIERWIFRRKIPKLEPFQDLAKERAHGDSDAFAGYYNSSVKH</sequence>
<gene>
    <name evidence="11" type="ORF">DIURU_003404</name>
</gene>
<evidence type="ECO:0000256" key="8">
    <source>
        <dbReference type="SAM" id="MobiDB-lite"/>
    </source>
</evidence>
<dbReference type="PROSITE" id="PS50850">
    <property type="entry name" value="MFS"/>
    <property type="match status" value="1"/>
</dbReference>
<dbReference type="PROSITE" id="PS00217">
    <property type="entry name" value="SUGAR_TRANSPORT_2"/>
    <property type="match status" value="1"/>
</dbReference>
<dbReference type="InterPro" id="IPR003663">
    <property type="entry name" value="Sugar/inositol_transpt"/>
</dbReference>
<evidence type="ECO:0000256" key="3">
    <source>
        <dbReference type="ARBA" id="ARBA00022448"/>
    </source>
</evidence>
<accession>A0A642USJ5</accession>
<dbReference type="GO" id="GO:0015798">
    <property type="term" value="P:myo-inositol transport"/>
    <property type="evidence" value="ECO:0007669"/>
    <property type="project" value="UniProtKB-ARBA"/>
</dbReference>
<keyword evidence="12" id="KW-1185">Reference proteome</keyword>
<feature type="transmembrane region" description="Helical" evidence="9">
    <location>
        <begin position="203"/>
        <end position="222"/>
    </location>
</feature>
<feature type="domain" description="Major facilitator superfamily (MFS) profile" evidence="10">
    <location>
        <begin position="131"/>
        <end position="576"/>
    </location>
</feature>
<keyword evidence="5 9" id="KW-1133">Transmembrane helix</keyword>
<reference evidence="11 12" key="1">
    <citation type="submission" date="2019-07" db="EMBL/GenBank/DDBJ databases">
        <title>Genome assembly of two rare yeast pathogens: Diutina rugosa and Trichomonascus ciferrii.</title>
        <authorList>
            <person name="Mixao V."/>
            <person name="Saus E."/>
            <person name="Hansen A."/>
            <person name="Lass-Flor C."/>
            <person name="Gabaldon T."/>
        </authorList>
    </citation>
    <scope>NUCLEOTIDE SEQUENCE [LARGE SCALE GENOMIC DNA]</scope>
    <source>
        <strain evidence="11 12">CBS 613</strain>
    </source>
</reference>
<dbReference type="GO" id="GO:0015791">
    <property type="term" value="P:polyol transmembrane transport"/>
    <property type="evidence" value="ECO:0007669"/>
    <property type="project" value="UniProtKB-ARBA"/>
</dbReference>
<evidence type="ECO:0000256" key="7">
    <source>
        <dbReference type="RuleBase" id="RU003346"/>
    </source>
</evidence>
<dbReference type="Proteomes" id="UP000449547">
    <property type="component" value="Unassembled WGS sequence"/>
</dbReference>
<dbReference type="RefSeq" id="XP_034011657.1">
    <property type="nucleotide sequence ID" value="XM_034156163.1"/>
</dbReference>
<dbReference type="InterPro" id="IPR005828">
    <property type="entry name" value="MFS_sugar_transport-like"/>
</dbReference>
<dbReference type="Pfam" id="PF00083">
    <property type="entry name" value="Sugar_tr"/>
    <property type="match status" value="1"/>
</dbReference>
<dbReference type="PANTHER" id="PTHR48020">
    <property type="entry name" value="PROTON MYO-INOSITOL COTRANSPORTER"/>
    <property type="match status" value="1"/>
</dbReference>
<protein>
    <recommendedName>
        <fullName evidence="10">Major facilitator superfamily (MFS) profile domain-containing protein</fullName>
    </recommendedName>
</protein>
<dbReference type="EMBL" id="SWFT01000105">
    <property type="protein sequence ID" value="KAA8901034.1"/>
    <property type="molecule type" value="Genomic_DNA"/>
</dbReference>
<dbReference type="InterPro" id="IPR005829">
    <property type="entry name" value="Sugar_transporter_CS"/>
</dbReference>
<dbReference type="GeneID" id="54782055"/>
<evidence type="ECO:0000256" key="2">
    <source>
        <dbReference type="ARBA" id="ARBA00010992"/>
    </source>
</evidence>
<dbReference type="GO" id="GO:0016020">
    <property type="term" value="C:membrane"/>
    <property type="evidence" value="ECO:0007669"/>
    <property type="project" value="UniProtKB-SubCell"/>
</dbReference>
<feature type="transmembrane region" description="Helical" evidence="9">
    <location>
        <begin position="391"/>
        <end position="413"/>
    </location>
</feature>
<feature type="transmembrane region" description="Helical" evidence="9">
    <location>
        <begin position="452"/>
        <end position="474"/>
    </location>
</feature>
<dbReference type="NCBIfam" id="TIGR00879">
    <property type="entry name" value="SP"/>
    <property type="match status" value="1"/>
</dbReference>
<evidence type="ECO:0000256" key="9">
    <source>
        <dbReference type="SAM" id="Phobius"/>
    </source>
</evidence>
<dbReference type="Gene3D" id="1.20.1250.20">
    <property type="entry name" value="MFS general substrate transporter like domains"/>
    <property type="match status" value="1"/>
</dbReference>
<comment type="subcellular location">
    <subcellularLocation>
        <location evidence="1">Membrane</location>
        <topology evidence="1">Multi-pass membrane protein</topology>
    </subcellularLocation>
</comment>
<feature type="region of interest" description="Disordered" evidence="8">
    <location>
        <begin position="1"/>
        <end position="31"/>
    </location>
</feature>
<evidence type="ECO:0000256" key="4">
    <source>
        <dbReference type="ARBA" id="ARBA00022692"/>
    </source>
</evidence>
<organism evidence="11 12">
    <name type="scientific">Diutina rugosa</name>
    <name type="common">Yeast</name>
    <name type="synonym">Candida rugosa</name>
    <dbReference type="NCBI Taxonomy" id="5481"/>
    <lineage>
        <taxon>Eukaryota</taxon>
        <taxon>Fungi</taxon>
        <taxon>Dikarya</taxon>
        <taxon>Ascomycota</taxon>
        <taxon>Saccharomycotina</taxon>
        <taxon>Pichiomycetes</taxon>
        <taxon>Debaryomycetaceae</taxon>
        <taxon>Diutina</taxon>
    </lineage>
</organism>
<feature type="transmembrane region" description="Helical" evidence="9">
    <location>
        <begin position="425"/>
        <end position="445"/>
    </location>
</feature>
<proteinExistence type="inferred from homology"/>
<dbReference type="OMA" id="CLELNTE"/>
<dbReference type="GO" id="GO:0022857">
    <property type="term" value="F:transmembrane transporter activity"/>
    <property type="evidence" value="ECO:0007669"/>
    <property type="project" value="InterPro"/>
</dbReference>